<proteinExistence type="predicted"/>
<dbReference type="AlphaFoldDB" id="A0AAV8RG11"/>
<sequence length="189" mass="19433">MDLKGSAELPQEVPKFHRALGLPQSDKREPTTASSAAESCDLSPSTTSGLPRSHLGLWPPPVGGLNAGFLLPAVAASSSSNLGAGGGGDVSAGSFIQRMALHGMELPSTNLGAMSFASMFGGHGQQLPGLELGLSQDAHIGVLNSQALSQFYQQMTPARLGAGADGSGRLQQPQQQCHLAQDDSQESQD</sequence>
<gene>
    <name evidence="2" type="ORF">OPV22_009862</name>
    <name evidence="3" type="ORF">OPV22_009863</name>
</gene>
<organism evidence="3 4">
    <name type="scientific">Ensete ventricosum</name>
    <name type="common">Abyssinian banana</name>
    <name type="synonym">Musa ensete</name>
    <dbReference type="NCBI Taxonomy" id="4639"/>
    <lineage>
        <taxon>Eukaryota</taxon>
        <taxon>Viridiplantae</taxon>
        <taxon>Streptophyta</taxon>
        <taxon>Embryophyta</taxon>
        <taxon>Tracheophyta</taxon>
        <taxon>Spermatophyta</taxon>
        <taxon>Magnoliopsida</taxon>
        <taxon>Liliopsida</taxon>
        <taxon>Zingiberales</taxon>
        <taxon>Musaceae</taxon>
        <taxon>Ensete</taxon>
    </lineage>
</organism>
<dbReference type="EMBL" id="JAQQAF010000003">
    <property type="protein sequence ID" value="KAJ8499311.1"/>
    <property type="molecule type" value="Genomic_DNA"/>
</dbReference>
<feature type="region of interest" description="Disordered" evidence="1">
    <location>
        <begin position="159"/>
        <end position="189"/>
    </location>
</feature>
<keyword evidence="4" id="KW-1185">Reference proteome</keyword>
<feature type="region of interest" description="Disordered" evidence="1">
    <location>
        <begin position="1"/>
        <end position="54"/>
    </location>
</feature>
<dbReference type="EMBL" id="JAQQAF010000003">
    <property type="protein sequence ID" value="KAJ8499310.1"/>
    <property type="molecule type" value="Genomic_DNA"/>
</dbReference>
<name>A0AAV8RG11_ENSVE</name>
<evidence type="ECO:0000313" key="4">
    <source>
        <dbReference type="Proteomes" id="UP001222027"/>
    </source>
</evidence>
<evidence type="ECO:0000313" key="3">
    <source>
        <dbReference type="EMBL" id="KAJ8499311.1"/>
    </source>
</evidence>
<reference evidence="3 4" key="1">
    <citation type="submission" date="2022-12" db="EMBL/GenBank/DDBJ databases">
        <title>Chromosome-scale assembly of the Ensete ventricosum genome.</title>
        <authorList>
            <person name="Dussert Y."/>
            <person name="Stocks J."/>
            <person name="Wendawek A."/>
            <person name="Woldeyes F."/>
            <person name="Nichols R.A."/>
            <person name="Borrell J.S."/>
        </authorList>
    </citation>
    <scope>NUCLEOTIDE SEQUENCE [LARGE SCALE GENOMIC DNA]</scope>
    <source>
        <strain evidence="4">cv. Maze</strain>
        <strain evidence="3">MazeRef_0001</strain>
        <tissue evidence="3">Seeds</tissue>
    </source>
</reference>
<dbReference type="Proteomes" id="UP001222027">
    <property type="component" value="Unassembled WGS sequence"/>
</dbReference>
<evidence type="ECO:0000256" key="1">
    <source>
        <dbReference type="SAM" id="MobiDB-lite"/>
    </source>
</evidence>
<evidence type="ECO:0008006" key="5">
    <source>
        <dbReference type="Google" id="ProtNLM"/>
    </source>
</evidence>
<protein>
    <recommendedName>
        <fullName evidence="5">TCP domain-containing protein</fullName>
    </recommendedName>
</protein>
<comment type="caution">
    <text evidence="3">The sequence shown here is derived from an EMBL/GenBank/DDBJ whole genome shotgun (WGS) entry which is preliminary data.</text>
</comment>
<evidence type="ECO:0000313" key="2">
    <source>
        <dbReference type="EMBL" id="KAJ8499310.1"/>
    </source>
</evidence>
<feature type="compositionally biased region" description="Polar residues" evidence="1">
    <location>
        <begin position="31"/>
        <end position="50"/>
    </location>
</feature>
<accession>A0AAV8RG11</accession>